<dbReference type="OrthoDB" id="10254221at2759"/>
<dbReference type="AlphaFoldDB" id="A0A9P6Y505"/>
<evidence type="ECO:0000259" key="1">
    <source>
        <dbReference type="Pfam" id="PF05368"/>
    </source>
</evidence>
<comment type="caution">
    <text evidence="2">The sequence shown here is derived from an EMBL/GenBank/DDBJ whole genome shotgun (WGS) entry which is preliminary data.</text>
</comment>
<dbReference type="Pfam" id="PF05368">
    <property type="entry name" value="NmrA"/>
    <property type="match status" value="1"/>
</dbReference>
<dbReference type="Proteomes" id="UP000717996">
    <property type="component" value="Unassembled WGS sequence"/>
</dbReference>
<name>A0A9P6Y505_RHIOR</name>
<protein>
    <recommendedName>
        <fullName evidence="1">NmrA-like domain-containing protein</fullName>
    </recommendedName>
</protein>
<feature type="domain" description="NmrA-like" evidence="1">
    <location>
        <begin position="40"/>
        <end position="252"/>
    </location>
</feature>
<accession>A0A9P6Y505</accession>
<dbReference type="InterPro" id="IPR036291">
    <property type="entry name" value="NAD(P)-bd_dom_sf"/>
</dbReference>
<dbReference type="EMBL" id="JAANIT010001579">
    <property type="protein sequence ID" value="KAG1539623.1"/>
    <property type="molecule type" value="Genomic_DNA"/>
</dbReference>
<dbReference type="Gene3D" id="3.40.50.720">
    <property type="entry name" value="NAD(P)-binding Rossmann-like Domain"/>
    <property type="match status" value="1"/>
</dbReference>
<sequence length="363" mass="43145">MSANTNTRNVCIITNGDSFLGFAIAYRMLQAQKKREDNFAVEHKLRVLCRSRHGYGFNLLEEMGADVMEVDYKDEEKLRQALKDVRTVALIPEKSHDSLKEAEHMIKVSHHHKVEFFCMHSMVGVDRIEERQADEHHKYHNFMKLHKIEKMVKEHFHENHCIVRHSRFNQYFYFMAPQIEGENMLALPVKENAKWGCVDINDVTNAIYKLASMEHEGRGKKSSKMKKLYEFTPMHIMTSKEIAREIGVGLGREGLHFKEISEHQMKEYLRRMRDDKRFKERPVHHEQNWREEIEKLERDGPWSFPLGKYLHDHAVEMMMEGWHLANAGKQDICTKDLKEILNAEPRSVKEYFKKNRDNFKEFK</sequence>
<evidence type="ECO:0000313" key="2">
    <source>
        <dbReference type="EMBL" id="KAG1539623.1"/>
    </source>
</evidence>
<gene>
    <name evidence="2" type="ORF">G6F51_009024</name>
</gene>
<organism evidence="2 3">
    <name type="scientific">Rhizopus oryzae</name>
    <name type="common">Mucormycosis agent</name>
    <name type="synonym">Rhizopus arrhizus var. delemar</name>
    <dbReference type="NCBI Taxonomy" id="64495"/>
    <lineage>
        <taxon>Eukaryota</taxon>
        <taxon>Fungi</taxon>
        <taxon>Fungi incertae sedis</taxon>
        <taxon>Mucoromycota</taxon>
        <taxon>Mucoromycotina</taxon>
        <taxon>Mucoromycetes</taxon>
        <taxon>Mucorales</taxon>
        <taxon>Mucorineae</taxon>
        <taxon>Rhizopodaceae</taxon>
        <taxon>Rhizopus</taxon>
    </lineage>
</organism>
<evidence type="ECO:0000313" key="3">
    <source>
        <dbReference type="Proteomes" id="UP000717996"/>
    </source>
</evidence>
<proteinExistence type="predicted"/>
<dbReference type="PANTHER" id="PTHR43162">
    <property type="match status" value="1"/>
</dbReference>
<dbReference type="SUPFAM" id="SSF51735">
    <property type="entry name" value="NAD(P)-binding Rossmann-fold domains"/>
    <property type="match status" value="1"/>
</dbReference>
<dbReference type="InterPro" id="IPR008030">
    <property type="entry name" value="NmrA-like"/>
</dbReference>
<dbReference type="InterPro" id="IPR051604">
    <property type="entry name" value="Ergot_Alk_Oxidoreductase"/>
</dbReference>
<reference evidence="2" key="1">
    <citation type="journal article" date="2020" name="Microb. Genom.">
        <title>Genetic diversity of clinical and environmental Mucorales isolates obtained from an investigation of mucormycosis cases among solid organ transplant recipients.</title>
        <authorList>
            <person name="Nguyen M.H."/>
            <person name="Kaul D."/>
            <person name="Muto C."/>
            <person name="Cheng S.J."/>
            <person name="Richter R.A."/>
            <person name="Bruno V.M."/>
            <person name="Liu G."/>
            <person name="Beyhan S."/>
            <person name="Sundermann A.J."/>
            <person name="Mounaud S."/>
            <person name="Pasculle A.W."/>
            <person name="Nierman W.C."/>
            <person name="Driscoll E."/>
            <person name="Cumbie R."/>
            <person name="Clancy C.J."/>
            <person name="Dupont C.L."/>
        </authorList>
    </citation>
    <scope>NUCLEOTIDE SEQUENCE</scope>
    <source>
        <strain evidence="2">GL16</strain>
    </source>
</reference>
<dbReference type="PANTHER" id="PTHR43162:SF1">
    <property type="entry name" value="PRESTALK A DIFFERENTIATION PROTEIN A"/>
    <property type="match status" value="1"/>
</dbReference>